<dbReference type="GO" id="GO:0090529">
    <property type="term" value="P:cell septum assembly"/>
    <property type="evidence" value="ECO:0007669"/>
    <property type="project" value="InterPro"/>
</dbReference>
<dbReference type="PROSITE" id="PS51779">
    <property type="entry name" value="POTRA"/>
    <property type="match status" value="1"/>
</dbReference>
<evidence type="ECO:0000256" key="1">
    <source>
        <dbReference type="ARBA" id="ARBA00004370"/>
    </source>
</evidence>
<dbReference type="eggNOG" id="COG1589">
    <property type="taxonomic scope" value="Bacteria"/>
</dbReference>
<dbReference type="RefSeq" id="WP_020878537.1">
    <property type="nucleotide sequence ID" value="NZ_ATHJ01000119.1"/>
</dbReference>
<dbReference type="EMBL" id="ATHJ01000119">
    <property type="protein sequence ID" value="EPR34192.1"/>
    <property type="molecule type" value="Genomic_DNA"/>
</dbReference>
<dbReference type="Pfam" id="PF08478">
    <property type="entry name" value="POTRA_1"/>
    <property type="match status" value="1"/>
</dbReference>
<evidence type="ECO:0000313" key="9">
    <source>
        <dbReference type="EMBL" id="EPR34192.1"/>
    </source>
</evidence>
<protein>
    <submittedName>
        <fullName evidence="9">Polypeptide-transport-associated domain protein FtsQ-type</fullName>
    </submittedName>
</protein>
<feature type="domain" description="POTRA" evidence="8">
    <location>
        <begin position="37"/>
        <end position="105"/>
    </location>
</feature>
<keyword evidence="3" id="KW-0132">Cell division</keyword>
<dbReference type="AlphaFoldDB" id="S7TAN7"/>
<keyword evidence="7" id="KW-0131">Cell cycle</keyword>
<evidence type="ECO:0000256" key="7">
    <source>
        <dbReference type="ARBA" id="ARBA00023306"/>
    </source>
</evidence>
<reference evidence="9 10" key="1">
    <citation type="journal article" date="2013" name="Genome Announc.">
        <title>Draft genome sequences for three mercury-methylating, sulfate-reducing bacteria.</title>
        <authorList>
            <person name="Brown S.D."/>
            <person name="Hurt R.A.Jr."/>
            <person name="Gilmour C.C."/>
            <person name="Elias D.A."/>
        </authorList>
    </citation>
    <scope>NUCLEOTIDE SEQUENCE [LARGE SCALE GENOMIC DNA]</scope>
    <source>
        <strain evidence="9 10">DSM 2059</strain>
    </source>
</reference>
<dbReference type="OrthoDB" id="5413835at2"/>
<comment type="subcellular location">
    <subcellularLocation>
        <location evidence="1">Membrane</location>
    </subcellularLocation>
</comment>
<evidence type="ECO:0000256" key="5">
    <source>
        <dbReference type="ARBA" id="ARBA00022989"/>
    </source>
</evidence>
<keyword evidence="4" id="KW-0812">Transmembrane</keyword>
<dbReference type="GO" id="GO:0016020">
    <property type="term" value="C:membrane"/>
    <property type="evidence" value="ECO:0007669"/>
    <property type="project" value="UniProtKB-SubCell"/>
</dbReference>
<evidence type="ECO:0000313" key="10">
    <source>
        <dbReference type="Proteomes" id="UP000014977"/>
    </source>
</evidence>
<evidence type="ECO:0000259" key="8">
    <source>
        <dbReference type="PROSITE" id="PS51779"/>
    </source>
</evidence>
<proteinExistence type="predicted"/>
<keyword evidence="5" id="KW-1133">Transmembrane helix</keyword>
<dbReference type="Proteomes" id="UP000014977">
    <property type="component" value="Unassembled WGS sequence"/>
</dbReference>
<dbReference type="PANTHER" id="PTHR35851:SF1">
    <property type="entry name" value="CELL DIVISION PROTEIN FTSQ"/>
    <property type="match status" value="1"/>
</dbReference>
<evidence type="ECO:0000256" key="4">
    <source>
        <dbReference type="ARBA" id="ARBA00022692"/>
    </source>
</evidence>
<accession>S7TAN7</accession>
<organism evidence="9 10">
    <name type="scientific">Desulfococcus multivorans DSM 2059</name>
    <dbReference type="NCBI Taxonomy" id="1121405"/>
    <lineage>
        <taxon>Bacteria</taxon>
        <taxon>Pseudomonadati</taxon>
        <taxon>Thermodesulfobacteriota</taxon>
        <taxon>Desulfobacteria</taxon>
        <taxon>Desulfobacterales</taxon>
        <taxon>Desulfococcaceae</taxon>
        <taxon>Desulfococcus</taxon>
    </lineage>
</organism>
<evidence type="ECO:0000256" key="2">
    <source>
        <dbReference type="ARBA" id="ARBA00022475"/>
    </source>
</evidence>
<evidence type="ECO:0000256" key="6">
    <source>
        <dbReference type="ARBA" id="ARBA00023136"/>
    </source>
</evidence>
<dbReference type="InterPro" id="IPR034746">
    <property type="entry name" value="POTRA"/>
</dbReference>
<keyword evidence="2" id="KW-1003">Cell membrane</keyword>
<keyword evidence="6" id="KW-0472">Membrane</keyword>
<keyword evidence="10" id="KW-1185">Reference proteome</keyword>
<name>S7TAN7_DESML</name>
<dbReference type="Gene3D" id="3.10.20.310">
    <property type="entry name" value="membrane protein fhac"/>
    <property type="match status" value="1"/>
</dbReference>
<comment type="caution">
    <text evidence="9">The sequence shown here is derived from an EMBL/GenBank/DDBJ whole genome shotgun (WGS) entry which is preliminary data.</text>
</comment>
<evidence type="ECO:0000256" key="3">
    <source>
        <dbReference type="ARBA" id="ARBA00022618"/>
    </source>
</evidence>
<dbReference type="InterPro" id="IPR026579">
    <property type="entry name" value="FtsQ"/>
</dbReference>
<gene>
    <name evidence="9" type="ORF">dsmv_3404</name>
</gene>
<sequence length="272" mass="31224">MSGSNDNRRIIPRLFVLLVLSVLFLLFYKELTEWHYFETQRIRIIGNQRVSEEAVLIQAGVEKGTNLVALNLSAVRKRLLAHPWIEEAQVEWRVPSTLSIQIKEQEPLALFEIERKYVVNVHGKIFKVWDGTEPSGLPLVEGLKFSDLGISGTLHSIPFNTVMNVLLSGKTSDCVIPNERVQRVVVDRELGLTLFIDPSEKLLNIKEIYIGYEDYAGKYERLRNLLSYFENQRNGITVHSVNLNDPDRIVIAPEYDESLDEDDVNEDDKEEV</sequence>
<dbReference type="STRING" id="897.B2D07_13860"/>
<dbReference type="InterPro" id="IPR013685">
    <property type="entry name" value="POTRA_FtsQ_type"/>
</dbReference>
<dbReference type="PANTHER" id="PTHR35851">
    <property type="entry name" value="CELL DIVISION PROTEIN FTSQ"/>
    <property type="match status" value="1"/>
</dbReference>